<dbReference type="Pfam" id="PF02441">
    <property type="entry name" value="Flavoprotein"/>
    <property type="match status" value="1"/>
</dbReference>
<keyword evidence="2 5" id="KW-0285">Flavoprotein</keyword>
<dbReference type="SUPFAM" id="SSF52507">
    <property type="entry name" value="Homo-oligomeric flavin-containing Cys decarboxylases, HFCD"/>
    <property type="match status" value="1"/>
</dbReference>
<keyword evidence="3 5" id="KW-0288">FMN</keyword>
<dbReference type="STRING" id="1604004.HLASA_0829"/>
<dbReference type="GO" id="GO:0010181">
    <property type="term" value="F:FMN binding"/>
    <property type="evidence" value="ECO:0007669"/>
    <property type="project" value="TreeGrafter"/>
</dbReference>
<dbReference type="InterPro" id="IPR004507">
    <property type="entry name" value="UbiX-like"/>
</dbReference>
<name>A0A0F7P848_9EURY</name>
<dbReference type="PANTHER" id="PTHR14359:SF6">
    <property type="entry name" value="PHOSPHOPANTOTHENOYLCYSTEINE DECARBOXYLASE"/>
    <property type="match status" value="1"/>
</dbReference>
<feature type="domain" description="Flavoprotein" evidence="6">
    <location>
        <begin position="4"/>
        <end position="174"/>
    </location>
</feature>
<accession>A0A0F7P848</accession>
<evidence type="ECO:0000256" key="3">
    <source>
        <dbReference type="ARBA" id="ARBA00022643"/>
    </source>
</evidence>
<evidence type="ECO:0000256" key="4">
    <source>
        <dbReference type="ARBA" id="ARBA00022679"/>
    </source>
</evidence>
<reference evidence="9" key="2">
    <citation type="submission" date="2015-05" db="EMBL/GenBank/DDBJ databases">
        <title>Complete genome sequence of Halanaeroarchaeum sulfurireducens type strain M27-SA2, a sulfate-reducer haloarchaeon from marine anoxic lake Medee.</title>
        <authorList>
            <person name="Messina E."/>
            <person name="Kublanov I.V."/>
            <person name="Toshchakov S."/>
            <person name="Arcadi E."/>
            <person name="La Spada G."/>
            <person name="La Cono V."/>
            <person name="Yakimov M.M."/>
        </authorList>
    </citation>
    <scope>NUCLEOTIDE SEQUENCE [LARGE SCALE GENOMIC DNA]</scope>
    <source>
        <strain evidence="9">M27-SA2</strain>
    </source>
</reference>
<dbReference type="Gene3D" id="3.40.50.1950">
    <property type="entry name" value="Flavin prenyltransferase-like"/>
    <property type="match status" value="1"/>
</dbReference>
<feature type="binding site" evidence="5">
    <location>
        <position position="170"/>
    </location>
    <ligand>
        <name>dimethylallyl phosphate</name>
        <dbReference type="ChEBI" id="CHEBI:88052"/>
    </ligand>
</feature>
<comment type="function">
    <text evidence="5">Flavin prenyltransferase that catalyzes the synthesis of the prenylated FMN cofactor (prenyl-FMN) for 4-hydroxy-3-polyprenylbenzoic acid decarboxylase UbiD. The prenyltransferase is metal-independent and links a dimethylallyl moiety from dimethylallyl monophosphate (DMAP) to the flavin N5 and C6 atoms of FMN.</text>
</comment>
<feature type="binding site" evidence="5">
    <location>
        <position position="154"/>
    </location>
    <ligand>
        <name>dimethylallyl phosphate</name>
        <dbReference type="ChEBI" id="CHEBI:88052"/>
    </ligand>
</feature>
<dbReference type="RefSeq" id="WP_050048106.1">
    <property type="nucleotide sequence ID" value="NZ_CP008874.1"/>
</dbReference>
<dbReference type="AlphaFoldDB" id="A0A0F7P848"/>
<dbReference type="Proteomes" id="UP000060390">
    <property type="component" value="Chromosome"/>
</dbReference>
<protein>
    <recommendedName>
        <fullName evidence="5">Flavin prenyltransferase UbiX</fullName>
        <ecNumber evidence="5">2.5.1.129</ecNumber>
    </recommendedName>
</protein>
<comment type="catalytic activity">
    <reaction evidence="5">
        <text>dimethylallyl phosphate + FMNH2 = prenylated FMNH2 + phosphate</text>
        <dbReference type="Rhea" id="RHEA:37743"/>
        <dbReference type="ChEBI" id="CHEBI:43474"/>
        <dbReference type="ChEBI" id="CHEBI:57618"/>
        <dbReference type="ChEBI" id="CHEBI:87467"/>
        <dbReference type="ChEBI" id="CHEBI:88052"/>
        <dbReference type="EC" id="2.5.1.129"/>
    </reaction>
</comment>
<feature type="binding site" evidence="5">
    <location>
        <position position="124"/>
    </location>
    <ligand>
        <name>FMN</name>
        <dbReference type="ChEBI" id="CHEBI:58210"/>
    </ligand>
</feature>
<dbReference type="InterPro" id="IPR003382">
    <property type="entry name" value="Flavoprotein"/>
</dbReference>
<dbReference type="GO" id="GO:0106141">
    <property type="term" value="F:flavin prenyltransferase activity"/>
    <property type="evidence" value="ECO:0007669"/>
    <property type="project" value="UniProtKB-EC"/>
</dbReference>
<dbReference type="KEGG" id="hsu:HLASF_0832"/>
<dbReference type="GO" id="GO:0071513">
    <property type="term" value="C:phosphopantothenoylcysteine decarboxylase complex"/>
    <property type="evidence" value="ECO:0007669"/>
    <property type="project" value="TreeGrafter"/>
</dbReference>
<reference evidence="8 9" key="3">
    <citation type="journal article" date="2016" name="Stand. Genomic Sci.">
        <title>Complete genome sequence of 'Halanaeroarchaeum sulfurireducens' M27-SA2, a sulfur-reducing and acetate-oxidizing haloarchaeon from the deep-sea hypersaline anoxic lake Medee.</title>
        <authorList>
            <person name="Messina E."/>
            <person name="Sorokin D.Y."/>
            <person name="Kublanov I.V."/>
            <person name="Toshchakov S."/>
            <person name="Lopatina A."/>
            <person name="Arcadi E."/>
            <person name="Smedile F."/>
            <person name="La Spada G."/>
            <person name="La Cono V."/>
            <person name="Yakimov M.M."/>
        </authorList>
    </citation>
    <scope>NUCLEOTIDE SEQUENCE [LARGE SCALE GENOMIC DNA]</scope>
    <source>
        <strain evidence="8 9">M27-SA2</strain>
    </source>
</reference>
<keyword evidence="4 5" id="KW-0808">Transferase</keyword>
<comment type="similarity">
    <text evidence="5">Belongs to the UbiX/PAD1 family.</text>
</comment>
<dbReference type="EMBL" id="CP011564">
    <property type="protein sequence ID" value="ALG81728.1"/>
    <property type="molecule type" value="Genomic_DNA"/>
</dbReference>
<keyword evidence="10" id="KW-1185">Reference proteome</keyword>
<evidence type="ECO:0000256" key="5">
    <source>
        <dbReference type="HAMAP-Rule" id="MF_01984"/>
    </source>
</evidence>
<feature type="binding site" evidence="5">
    <location>
        <position position="35"/>
    </location>
    <ligand>
        <name>FMN</name>
        <dbReference type="ChEBI" id="CHEBI:58210"/>
    </ligand>
</feature>
<dbReference type="PANTHER" id="PTHR14359">
    <property type="entry name" value="HOMO-OLIGOMERIC FLAVIN CONTAINING CYS DECARBOXYLASE FAMILY"/>
    <property type="match status" value="1"/>
</dbReference>
<dbReference type="KEGG" id="hsf:HLASA_0829"/>
<comment type="caution">
    <text evidence="5">Lacks conserved residue(s) required for the propagation of feature annotation.</text>
</comment>
<feature type="binding site" evidence="5">
    <location>
        <begin position="10"/>
        <end position="12"/>
    </location>
    <ligand>
        <name>FMN</name>
        <dbReference type="ChEBI" id="CHEBI:58210"/>
    </ligand>
</feature>
<dbReference type="PATRIC" id="fig|1604004.4.peg.868"/>
<organism evidence="7 10">
    <name type="scientific">Halanaeroarchaeum sulfurireducens</name>
    <dbReference type="NCBI Taxonomy" id="1604004"/>
    <lineage>
        <taxon>Archaea</taxon>
        <taxon>Methanobacteriati</taxon>
        <taxon>Methanobacteriota</taxon>
        <taxon>Stenosarchaea group</taxon>
        <taxon>Halobacteria</taxon>
        <taxon>Halobacteriales</taxon>
        <taxon>Halobacteriaceae</taxon>
        <taxon>Halanaeroarchaeum</taxon>
    </lineage>
</organism>
<sequence length="188" mass="20161">MDPIVLGVSGASGTTLATRTAEALAEHADVYTVVTDGAKSVMDHETDARSHTIDRLETVSESVYDEDDFGAAIASGTFRTAGMVIVPCSMNTLAKLATGLSDSLLTRAADVTFKEDRPLVVVPRESPLGEIHLENMQTVAGRGATVVPPVLGFYYDPEDLDDVVDHVVGKILDRFGLSYDGFERWSPD</sequence>
<dbReference type="GO" id="GO:0015937">
    <property type="term" value="P:coenzyme A biosynthetic process"/>
    <property type="evidence" value="ECO:0007669"/>
    <property type="project" value="TreeGrafter"/>
</dbReference>
<evidence type="ECO:0000313" key="7">
    <source>
        <dbReference type="EMBL" id="AKH97326.1"/>
    </source>
</evidence>
<feature type="binding site" evidence="5">
    <location>
        <begin position="89"/>
        <end position="92"/>
    </location>
    <ligand>
        <name>FMN</name>
        <dbReference type="ChEBI" id="CHEBI:58210"/>
    </ligand>
</feature>
<dbReference type="Proteomes" id="UP000069906">
    <property type="component" value="Chromosome"/>
</dbReference>
<dbReference type="NCBIfam" id="TIGR00421">
    <property type="entry name" value="ubiX_pad"/>
    <property type="match status" value="1"/>
</dbReference>
<evidence type="ECO:0000256" key="2">
    <source>
        <dbReference type="ARBA" id="ARBA00022630"/>
    </source>
</evidence>
<dbReference type="EC" id="2.5.1.129" evidence="5"/>
<evidence type="ECO:0000313" key="9">
    <source>
        <dbReference type="Proteomes" id="UP000060390"/>
    </source>
</evidence>
<dbReference type="EMBL" id="CP008874">
    <property type="protein sequence ID" value="AKH97326.1"/>
    <property type="molecule type" value="Genomic_DNA"/>
</dbReference>
<evidence type="ECO:0000256" key="1">
    <source>
        <dbReference type="ARBA" id="ARBA00022602"/>
    </source>
</evidence>
<dbReference type="InterPro" id="IPR036551">
    <property type="entry name" value="Flavin_trans-like"/>
</dbReference>
<evidence type="ECO:0000313" key="10">
    <source>
        <dbReference type="Proteomes" id="UP000069906"/>
    </source>
</evidence>
<evidence type="ECO:0000259" key="6">
    <source>
        <dbReference type="Pfam" id="PF02441"/>
    </source>
</evidence>
<reference evidence="7 10" key="1">
    <citation type="journal article" date="2015" name="ISME J.">
        <title>Elemental sulfur and acetate can support life of a novel strictly anaerobic haloarchaeon.</title>
        <authorList>
            <person name="Sorokin D.Y."/>
            <person name="Kublanov I.V."/>
            <person name="Gavrilov S.N."/>
            <person name="Rojo D."/>
            <person name="Roman P."/>
            <person name="Golyshin P.N."/>
            <person name="Slepak V.Z."/>
            <person name="Smedile F."/>
            <person name="Ferrer M."/>
            <person name="Messina E."/>
            <person name="La Cono V."/>
            <person name="Yakimov M.M."/>
        </authorList>
    </citation>
    <scope>NUCLEOTIDE SEQUENCE [LARGE SCALE GENOMIC DNA]</scope>
    <source>
        <strain evidence="7 10">HSR2</strain>
    </source>
</reference>
<dbReference type="NCBIfam" id="NF004685">
    <property type="entry name" value="PRK06029.1"/>
    <property type="match status" value="1"/>
</dbReference>
<keyword evidence="7" id="KW-0456">Lyase</keyword>
<dbReference type="GeneID" id="26010191"/>
<dbReference type="GO" id="GO:0004633">
    <property type="term" value="F:phosphopantothenoylcysteine decarboxylase activity"/>
    <property type="evidence" value="ECO:0007669"/>
    <property type="project" value="TreeGrafter"/>
</dbReference>
<dbReference type="HOGENOM" id="CLU_074522_0_1_2"/>
<keyword evidence="1 5" id="KW-0637">Prenyltransferase</keyword>
<evidence type="ECO:0000313" key="8">
    <source>
        <dbReference type="EMBL" id="ALG81728.1"/>
    </source>
</evidence>
<proteinExistence type="inferred from homology"/>
<gene>
    <name evidence="5 7" type="primary">ubiX</name>
    <name evidence="8" type="ORF">HLASA_0829</name>
    <name evidence="7" type="ORF">HLASF_0832</name>
</gene>
<dbReference type="HAMAP" id="MF_01984">
    <property type="entry name" value="ubiX_pad"/>
    <property type="match status" value="1"/>
</dbReference>